<evidence type="ECO:0000256" key="4">
    <source>
        <dbReference type="PROSITE-ProRule" id="PRU00335"/>
    </source>
</evidence>
<dbReference type="InterPro" id="IPR050109">
    <property type="entry name" value="HTH-type_TetR-like_transc_reg"/>
</dbReference>
<dbReference type="Proteomes" id="UP001203069">
    <property type="component" value="Unassembled WGS sequence"/>
</dbReference>
<dbReference type="Pfam" id="PF00440">
    <property type="entry name" value="TetR_N"/>
    <property type="match status" value="1"/>
</dbReference>
<dbReference type="PROSITE" id="PS50977">
    <property type="entry name" value="HTH_TETR_2"/>
    <property type="match status" value="1"/>
</dbReference>
<feature type="DNA-binding region" description="H-T-H motif" evidence="4">
    <location>
        <begin position="42"/>
        <end position="61"/>
    </location>
</feature>
<evidence type="ECO:0000259" key="5">
    <source>
        <dbReference type="PROSITE" id="PS50977"/>
    </source>
</evidence>
<keyword evidence="2 4" id="KW-0238">DNA-binding</keyword>
<comment type="caution">
    <text evidence="6">The sequence shown here is derived from an EMBL/GenBank/DDBJ whole genome shotgun (WGS) entry which is preliminary data.</text>
</comment>
<dbReference type="EMBL" id="JAKPBZ010000115">
    <property type="protein sequence ID" value="MCL2895046.1"/>
    <property type="molecule type" value="Genomic_DNA"/>
</dbReference>
<evidence type="ECO:0000313" key="6">
    <source>
        <dbReference type="EMBL" id="MCL2895046.1"/>
    </source>
</evidence>
<keyword evidence="3" id="KW-0804">Transcription</keyword>
<dbReference type="InterPro" id="IPR011075">
    <property type="entry name" value="TetR_C"/>
</dbReference>
<dbReference type="SUPFAM" id="SSF48498">
    <property type="entry name" value="Tetracyclin repressor-like, C-terminal domain"/>
    <property type="match status" value="1"/>
</dbReference>
<evidence type="ECO:0000256" key="3">
    <source>
        <dbReference type="ARBA" id="ARBA00023163"/>
    </source>
</evidence>
<gene>
    <name evidence="6" type="ORF">MFP26_20470</name>
</gene>
<organism evidence="6 7">
    <name type="scientific">Brenneria tiliae</name>
    <dbReference type="NCBI Taxonomy" id="2914984"/>
    <lineage>
        <taxon>Bacteria</taxon>
        <taxon>Pseudomonadati</taxon>
        <taxon>Pseudomonadota</taxon>
        <taxon>Gammaproteobacteria</taxon>
        <taxon>Enterobacterales</taxon>
        <taxon>Pectobacteriaceae</taxon>
        <taxon>Brenneria</taxon>
    </lineage>
</organism>
<evidence type="ECO:0000256" key="2">
    <source>
        <dbReference type="ARBA" id="ARBA00023125"/>
    </source>
</evidence>
<evidence type="ECO:0000256" key="1">
    <source>
        <dbReference type="ARBA" id="ARBA00023015"/>
    </source>
</evidence>
<protein>
    <submittedName>
        <fullName evidence="6">TetR/AcrR family transcriptional regulator</fullName>
    </submittedName>
</protein>
<dbReference type="Pfam" id="PF16859">
    <property type="entry name" value="TetR_C_11"/>
    <property type="match status" value="1"/>
</dbReference>
<dbReference type="InterPro" id="IPR036271">
    <property type="entry name" value="Tet_transcr_reg_TetR-rel_C_sf"/>
</dbReference>
<dbReference type="Gene3D" id="1.10.10.60">
    <property type="entry name" value="Homeodomain-like"/>
    <property type="match status" value="1"/>
</dbReference>
<dbReference type="SUPFAM" id="SSF46689">
    <property type="entry name" value="Homeodomain-like"/>
    <property type="match status" value="1"/>
</dbReference>
<feature type="domain" description="HTH tetR-type" evidence="5">
    <location>
        <begin position="19"/>
        <end position="79"/>
    </location>
</feature>
<dbReference type="PANTHER" id="PTHR30055">
    <property type="entry name" value="HTH-TYPE TRANSCRIPTIONAL REGULATOR RUTR"/>
    <property type="match status" value="1"/>
</dbReference>
<dbReference type="InterPro" id="IPR001647">
    <property type="entry name" value="HTH_TetR"/>
</dbReference>
<sequence>MENKKTVKSRTSSGSSRSAATHQAILNAAIALLAERGYAGFTIEAVAKNAGASKPTIYRWWPNKAQLIAEVYEHESARSITIPDDLPVKKQFSLLLHSLWSLWNNTICGEAFRSFIAESQLVKENMDLLRDEFMARRFELPLKILKQGVARGELSEDINIDLLLHMTFGFCWFHLLTDNLHDTALIDDFINRAFGTIQESKK</sequence>
<name>A0ABT0MYX4_9GAMM</name>
<keyword evidence="1" id="KW-0805">Transcription regulation</keyword>
<dbReference type="PANTHER" id="PTHR30055:SF148">
    <property type="entry name" value="TETR-FAMILY TRANSCRIPTIONAL REGULATOR"/>
    <property type="match status" value="1"/>
</dbReference>
<evidence type="ECO:0000313" key="7">
    <source>
        <dbReference type="Proteomes" id="UP001203069"/>
    </source>
</evidence>
<dbReference type="Gene3D" id="1.10.357.10">
    <property type="entry name" value="Tetracycline Repressor, domain 2"/>
    <property type="match status" value="1"/>
</dbReference>
<dbReference type="PRINTS" id="PR00455">
    <property type="entry name" value="HTHTETR"/>
</dbReference>
<reference evidence="6 7" key="1">
    <citation type="submission" date="2022-02" db="EMBL/GenBank/DDBJ databases">
        <title>Description of Brenneria tiliae sp. nov. isolated from symptomatic Tilia x moltkei and Tilia x europaea trees in the UK.</title>
        <authorList>
            <person name="Kile H."/>
        </authorList>
    </citation>
    <scope>NUCLEOTIDE SEQUENCE [LARGE SCALE GENOMIC DNA]</scope>
    <source>
        <strain evidence="6 7">MC1SB4.1</strain>
    </source>
</reference>
<accession>A0ABT0MYX4</accession>
<proteinExistence type="predicted"/>
<dbReference type="RefSeq" id="WP_249246082.1">
    <property type="nucleotide sequence ID" value="NZ_JAKPBZ010000115.1"/>
</dbReference>
<dbReference type="InterPro" id="IPR009057">
    <property type="entry name" value="Homeodomain-like_sf"/>
</dbReference>
<keyword evidence="7" id="KW-1185">Reference proteome</keyword>